<protein>
    <submittedName>
        <fullName evidence="1">Uncharacterized protein</fullName>
    </submittedName>
</protein>
<evidence type="ECO:0000313" key="1">
    <source>
        <dbReference type="EMBL" id="MBP4136746.1"/>
    </source>
</evidence>
<reference evidence="1 2" key="1">
    <citation type="submission" date="2021-03" db="EMBL/GenBank/DDBJ databases">
        <title>Flavobacterium Flabelliformis Sp. Nov. And Flavobacterium Geliluteum Sp. Nov., Two Novel Multidrug Resistant Psychrophilic Species Isolated From Antarctica.</title>
        <authorList>
            <person name="Kralova S."/>
            <person name="Busse H.J."/>
            <person name="Bezdicek M."/>
            <person name="Nykrynova M."/>
            <person name="Kroupova E."/>
            <person name="Krsek D."/>
            <person name="Sedlacek I."/>
        </authorList>
    </citation>
    <scope>NUCLEOTIDE SEQUENCE [LARGE SCALE GENOMIC DNA]</scope>
    <source>
        <strain evidence="1 2">P7388</strain>
    </source>
</reference>
<accession>A0A940X7X9</accession>
<name>A0A940X7X9_9FLAO</name>
<dbReference type="EMBL" id="JAGFBV010000001">
    <property type="protein sequence ID" value="MBP4136746.1"/>
    <property type="molecule type" value="Genomic_DNA"/>
</dbReference>
<dbReference type="RefSeq" id="WP_210664784.1">
    <property type="nucleotide sequence ID" value="NZ_JAGFBV010000001.1"/>
</dbReference>
<comment type="caution">
    <text evidence="1">The sequence shown here is derived from an EMBL/GenBank/DDBJ whole genome shotgun (WGS) entry which is preliminary data.</text>
</comment>
<organism evidence="1 2">
    <name type="scientific">Flavobacterium geliluteum</name>
    <dbReference type="NCBI Taxonomy" id="2816120"/>
    <lineage>
        <taxon>Bacteria</taxon>
        <taxon>Pseudomonadati</taxon>
        <taxon>Bacteroidota</taxon>
        <taxon>Flavobacteriia</taxon>
        <taxon>Flavobacteriales</taxon>
        <taxon>Flavobacteriaceae</taxon>
        <taxon>Flavobacterium</taxon>
    </lineage>
</organism>
<keyword evidence="2" id="KW-1185">Reference proteome</keyword>
<proteinExistence type="predicted"/>
<gene>
    <name evidence="1" type="ORF">J3495_01480</name>
</gene>
<dbReference type="Proteomes" id="UP000675047">
    <property type="component" value="Unassembled WGS sequence"/>
</dbReference>
<evidence type="ECO:0000313" key="2">
    <source>
        <dbReference type="Proteomes" id="UP000675047"/>
    </source>
</evidence>
<dbReference type="AlphaFoldDB" id="A0A940X7X9"/>
<sequence>MAGEGGNIIRNIAGKSYKEAETITKDASKGALDFKSPKENTFYGKDGGKKFADYVIKEETKVINVNGHFYNEDGTFEGKVIVANYEGSINDVYVCAGKGSKKDTFINVKKLDIAHENFCYITGVLKAEDASTFESAAATTQATFNAVKFEKGDTLTIEEQGKLAAKLLSTGYSTATLKESLKDTENDSLCKNARKGLIHVLQEKKDYSEGAVLWDGIDFADRGVISARPHPKTDKDGGIHITKDLWIKFVNACEYKPDSKGIQRLYRHLEGKEGKGHDIDKSKAEALATIPFEEKKNASTNDSYNIFDFGQKKNSVWDTSVDSKGLKNVDYYETVGTGKFNKGRTLNKATTVVGRHIFWKPYKEHPNNKGYYWKGMMNHKL</sequence>